<comment type="caution">
    <text evidence="1">The sequence shown here is derived from an EMBL/GenBank/DDBJ whole genome shotgun (WGS) entry which is preliminary data.</text>
</comment>
<accession>A0A8J2R493</accession>
<protein>
    <submittedName>
        <fullName evidence="1">(African queen) hypothetical protein</fullName>
    </submittedName>
</protein>
<evidence type="ECO:0000313" key="2">
    <source>
        <dbReference type="Proteomes" id="UP000789524"/>
    </source>
</evidence>
<gene>
    <name evidence="1" type="ORF">DCHRY22_LOCUS13957</name>
</gene>
<proteinExistence type="predicted"/>
<keyword evidence="2" id="KW-1185">Reference proteome</keyword>
<name>A0A8J2R493_9NEOP</name>
<evidence type="ECO:0000313" key="1">
    <source>
        <dbReference type="EMBL" id="CAG9581328.1"/>
    </source>
</evidence>
<reference evidence="1" key="1">
    <citation type="submission" date="2021-09" db="EMBL/GenBank/DDBJ databases">
        <authorList>
            <person name="Martin H S."/>
        </authorList>
    </citation>
    <scope>NUCLEOTIDE SEQUENCE</scope>
</reference>
<sequence length="99" mass="11146">MCKRSSRLPVGGGLTARWVLTAGARGRSTARATAPRTHDIAVRQRPHYSRQCIHWSTWLSRVLVTVMTIDRAHSTHAWNTPGYPRGVYFICTSHNPTAY</sequence>
<dbReference type="AlphaFoldDB" id="A0A8J2R493"/>
<dbReference type="EMBL" id="CAKASE010000080">
    <property type="protein sequence ID" value="CAG9581328.1"/>
    <property type="molecule type" value="Genomic_DNA"/>
</dbReference>
<dbReference type="Proteomes" id="UP000789524">
    <property type="component" value="Unassembled WGS sequence"/>
</dbReference>
<organism evidence="1 2">
    <name type="scientific">Danaus chrysippus</name>
    <name type="common">African queen</name>
    <dbReference type="NCBI Taxonomy" id="151541"/>
    <lineage>
        <taxon>Eukaryota</taxon>
        <taxon>Metazoa</taxon>
        <taxon>Ecdysozoa</taxon>
        <taxon>Arthropoda</taxon>
        <taxon>Hexapoda</taxon>
        <taxon>Insecta</taxon>
        <taxon>Pterygota</taxon>
        <taxon>Neoptera</taxon>
        <taxon>Endopterygota</taxon>
        <taxon>Lepidoptera</taxon>
        <taxon>Glossata</taxon>
        <taxon>Ditrysia</taxon>
        <taxon>Papilionoidea</taxon>
        <taxon>Nymphalidae</taxon>
        <taxon>Danainae</taxon>
        <taxon>Danaini</taxon>
        <taxon>Danaina</taxon>
        <taxon>Danaus</taxon>
        <taxon>Anosia</taxon>
    </lineage>
</organism>